<evidence type="ECO:0000313" key="1">
    <source>
        <dbReference type="EMBL" id="KAI8654798.1"/>
    </source>
</evidence>
<evidence type="ECO:0000313" key="2">
    <source>
        <dbReference type="Proteomes" id="UP001065298"/>
    </source>
</evidence>
<reference evidence="1" key="1">
    <citation type="submission" date="2022-06" db="EMBL/GenBank/DDBJ databases">
        <title>Fusarium solani species complex genomes reveal bases of compartmentalisation and animal pathogenesis.</title>
        <authorList>
            <person name="Tsai I.J."/>
        </authorList>
    </citation>
    <scope>NUCLEOTIDE SEQUENCE</scope>
    <source>
        <strain evidence="1">Fu6.1</strain>
    </source>
</reference>
<organism evidence="1 2">
    <name type="scientific">Fusarium keratoplasticum</name>
    <dbReference type="NCBI Taxonomy" id="1328300"/>
    <lineage>
        <taxon>Eukaryota</taxon>
        <taxon>Fungi</taxon>
        <taxon>Dikarya</taxon>
        <taxon>Ascomycota</taxon>
        <taxon>Pezizomycotina</taxon>
        <taxon>Sordariomycetes</taxon>
        <taxon>Hypocreomycetidae</taxon>
        <taxon>Hypocreales</taxon>
        <taxon>Nectriaceae</taxon>
        <taxon>Fusarium</taxon>
        <taxon>Fusarium solani species complex</taxon>
    </lineage>
</organism>
<dbReference type="EMBL" id="CM046512">
    <property type="protein sequence ID" value="KAI8654798.1"/>
    <property type="molecule type" value="Genomic_DNA"/>
</dbReference>
<sequence length="642" mass="73481">MDRQGQAEIRDISRECDQLFTRFVQRNRPGRVAIETSQQRFWAWLHTFNVFSKQNLPLDSQLHGEQRFQTQQLVLLLLGVLKQNLLLALLPIQDTKKMGASDKSATTPCDTSSALDIALFGIDGSLKRLEKMVFMIHTNGVGSLARRVFAYAGEKRDRQFEKHVAHVLQSGFQPVIPSGLGKLLFASLLHRHYRILHERKRDRTNESREKKSLESLVESNTPQEVFSARHALQTSREFRRHLTIDTKTHTNKPRSISQTGYGSTLEQRLSALDQYMAVSSVSKTGHVQYPKAPALTPGQKQAVCPICEKPCDAEVFRGGKWRQVASGSDLLCAPQADRNLRSHVDQDLKPYVCISQNCSKNLLFFADSTSWIQHMRQVHTAMWIRHLHNDVEWKCALSHPGNALYSYPTEDGLLEHMKAEHKGLYKNDEELRNLAGSGRVPIPRPLNVCPICGDEHKHTSHQADDSGYGSNFETSTHEKRSILPSGQLERKKLPSESRAGFAVTQETRHHQQVERYIEKHLKALAYYFCHYLIESPDAKDNWNEDLASLPESWDPPTPPPGETPGQYGKDGKWYNRWKDRWGRKRRLWETLDDDNDQLWRGEVTPLISWAHESLREGPYLPGASMRSTADVKETLRRFNGIF</sequence>
<proteinExistence type="predicted"/>
<keyword evidence="2" id="KW-1185">Reference proteome</keyword>
<accession>A0ACC0QIK6</accession>
<comment type="caution">
    <text evidence="1">The sequence shown here is derived from an EMBL/GenBank/DDBJ whole genome shotgun (WGS) entry which is preliminary data.</text>
</comment>
<name>A0ACC0QIK6_9HYPO</name>
<gene>
    <name evidence="1" type="ORF">NCS57_01226900</name>
</gene>
<protein>
    <submittedName>
        <fullName evidence="1">Uncharacterized protein</fullName>
    </submittedName>
</protein>
<dbReference type="Proteomes" id="UP001065298">
    <property type="component" value="Chromosome 10"/>
</dbReference>